<feature type="compositionally biased region" description="Basic residues" evidence="1">
    <location>
        <begin position="362"/>
        <end position="377"/>
    </location>
</feature>
<dbReference type="Proteomes" id="UP000095281">
    <property type="component" value="Unplaced"/>
</dbReference>
<sequence>MSDHEQNHDFSTGDVGASSSCPNECPSFHANIPPSLFDSTILNQSQDVADAHRQLLTATDTGDHGHDNNDFEDKSLTIPEIKMGDYQERPLSLTENEGNLNRILNIRSIREDCPTFRPSIPSSLFVSTIPDNSIYGAGNEQDHDFSTGSVGASSSSPKNFSLRKNKFFLTKRTPCKVRELIRRPYVQSSNDLSPTSSNIEDRPHIDISMPSHAEQTLSEKFLSPPQAKISLVQAEQDIYDDGTQDEANFSQSSDFYHSPSPQHFLHNVCISKPPELTYQPKLIRPDPQSPSVVQQGLRRSKRNRLPALQHHLGQRPIYEVDKDGNRVLVGATEVEPKDNRLKAYGVLDIVTAADKENEAKNFKRRTRSLMKKRRQERCKHELSKVKEEDE</sequence>
<evidence type="ECO:0000313" key="2">
    <source>
        <dbReference type="Proteomes" id="UP000095281"/>
    </source>
</evidence>
<protein>
    <submittedName>
        <fullName evidence="3">BZIP domain-containing protein</fullName>
    </submittedName>
</protein>
<keyword evidence="2" id="KW-1185">Reference proteome</keyword>
<organism evidence="2 3">
    <name type="scientific">Meloidogyne hapla</name>
    <name type="common">Root-knot nematode worm</name>
    <dbReference type="NCBI Taxonomy" id="6305"/>
    <lineage>
        <taxon>Eukaryota</taxon>
        <taxon>Metazoa</taxon>
        <taxon>Ecdysozoa</taxon>
        <taxon>Nematoda</taxon>
        <taxon>Chromadorea</taxon>
        <taxon>Rhabditida</taxon>
        <taxon>Tylenchina</taxon>
        <taxon>Tylenchomorpha</taxon>
        <taxon>Tylenchoidea</taxon>
        <taxon>Meloidogynidae</taxon>
        <taxon>Meloidogyninae</taxon>
        <taxon>Meloidogyne</taxon>
    </lineage>
</organism>
<reference evidence="3" key="1">
    <citation type="submission" date="2016-11" db="UniProtKB">
        <authorList>
            <consortium name="WormBaseParasite"/>
        </authorList>
    </citation>
    <scope>IDENTIFICATION</scope>
</reference>
<proteinExistence type="predicted"/>
<dbReference type="AlphaFoldDB" id="A0A1I8B3D0"/>
<accession>A0A1I8B3D0</accession>
<feature type="region of interest" description="Disordered" evidence="1">
    <location>
        <begin position="1"/>
        <end position="23"/>
    </location>
</feature>
<evidence type="ECO:0000256" key="1">
    <source>
        <dbReference type="SAM" id="MobiDB-lite"/>
    </source>
</evidence>
<feature type="region of interest" description="Disordered" evidence="1">
    <location>
        <begin position="137"/>
        <end position="157"/>
    </location>
</feature>
<feature type="region of interest" description="Disordered" evidence="1">
    <location>
        <begin position="361"/>
        <end position="390"/>
    </location>
</feature>
<feature type="compositionally biased region" description="Basic and acidic residues" evidence="1">
    <location>
        <begin position="378"/>
        <end position="390"/>
    </location>
</feature>
<name>A0A1I8B3D0_MELHA</name>
<evidence type="ECO:0000313" key="3">
    <source>
        <dbReference type="WBParaSite" id="MhA1_Contig1256.frz3.gene9"/>
    </source>
</evidence>
<feature type="compositionally biased region" description="Low complexity" evidence="1">
    <location>
        <begin position="146"/>
        <end position="156"/>
    </location>
</feature>
<dbReference type="WBParaSite" id="MhA1_Contig1256.frz3.gene9">
    <property type="protein sequence ID" value="MhA1_Contig1256.frz3.gene9"/>
    <property type="gene ID" value="MhA1_Contig1256.frz3.gene9"/>
</dbReference>